<reference evidence="1 2" key="1">
    <citation type="submission" date="2024-06" db="EMBL/GenBank/DDBJ databases">
        <authorList>
            <person name="Steensen K."/>
            <person name="Seneca J."/>
            <person name="Bartlau N."/>
            <person name="Yu A.X."/>
            <person name="Polz M.F."/>
        </authorList>
    </citation>
    <scope>NUCLEOTIDE SEQUENCE [LARGE SCALE GENOMIC DNA]</scope>
    <source>
        <strain evidence="1 2">1F145</strain>
    </source>
</reference>
<dbReference type="RefSeq" id="WP_371691456.1">
    <property type="nucleotide sequence ID" value="NZ_JBGONW010000032.1"/>
</dbReference>
<dbReference type="EMBL" id="JBGOOW010000069">
    <property type="protein sequence ID" value="MEZ8183920.1"/>
    <property type="molecule type" value="Genomic_DNA"/>
</dbReference>
<evidence type="ECO:0000313" key="1">
    <source>
        <dbReference type="EMBL" id="MEZ8183920.1"/>
    </source>
</evidence>
<dbReference type="Proteomes" id="UP001569200">
    <property type="component" value="Unassembled WGS sequence"/>
</dbReference>
<name>A0ABV4M1H6_VIBSP</name>
<organism evidence="1 2">
    <name type="scientific">Vibrio splendidus</name>
    <dbReference type="NCBI Taxonomy" id="29497"/>
    <lineage>
        <taxon>Bacteria</taxon>
        <taxon>Pseudomonadati</taxon>
        <taxon>Pseudomonadota</taxon>
        <taxon>Gammaproteobacteria</taxon>
        <taxon>Vibrionales</taxon>
        <taxon>Vibrionaceae</taxon>
        <taxon>Vibrio</taxon>
    </lineage>
</organism>
<comment type="caution">
    <text evidence="1">The sequence shown here is derived from an EMBL/GenBank/DDBJ whole genome shotgun (WGS) entry which is preliminary data.</text>
</comment>
<evidence type="ECO:0000313" key="2">
    <source>
        <dbReference type="Proteomes" id="UP001569200"/>
    </source>
</evidence>
<gene>
    <name evidence="1" type="ORF">ACED33_24945</name>
</gene>
<proteinExistence type="predicted"/>
<protein>
    <submittedName>
        <fullName evidence="1">Uncharacterized protein</fullName>
    </submittedName>
</protein>
<sequence>MYIVQVCSGVLPRYLSHYLMTDTDLTPVITVSKSNAMPMTKADAETAFSKLVQSWPLAQVIEA</sequence>
<keyword evidence="2" id="KW-1185">Reference proteome</keyword>
<accession>A0ABV4M1H6</accession>